<dbReference type="PANTHER" id="PTHR46865">
    <property type="entry name" value="OXIDOREDUCTASE-RELATED"/>
    <property type="match status" value="1"/>
</dbReference>
<comment type="caution">
    <text evidence="1">The sequence shown here is derived from an EMBL/GenBank/DDBJ whole genome shotgun (WGS) entry which is preliminary data.</text>
</comment>
<proteinExistence type="predicted"/>
<dbReference type="EMBL" id="JABXXV010000007">
    <property type="protein sequence ID" value="NVN47674.1"/>
    <property type="molecule type" value="Genomic_DNA"/>
</dbReference>
<dbReference type="RefSeq" id="WP_267310463.1">
    <property type="nucleotide sequence ID" value="NZ_JABXXV010000007.1"/>
</dbReference>
<dbReference type="PANTHER" id="PTHR46865:SF8">
    <property type="entry name" value="POSSIBLE OXIDOREDUCTASE"/>
    <property type="match status" value="1"/>
</dbReference>
<dbReference type="Proteomes" id="UP001516351">
    <property type="component" value="Unassembled WGS sequence"/>
</dbReference>
<reference evidence="1 2" key="1">
    <citation type="submission" date="2020-06" db="EMBL/GenBank/DDBJ databases">
        <title>Synonyms of Asaia species.</title>
        <authorList>
            <person name="Sombolestani A."/>
        </authorList>
    </citation>
    <scope>NUCLEOTIDE SEQUENCE [LARGE SCALE GENOMIC DNA]</scope>
    <source>
        <strain evidence="1 2">LMG 27047</strain>
    </source>
</reference>
<evidence type="ECO:0000313" key="1">
    <source>
        <dbReference type="EMBL" id="NVN47674.1"/>
    </source>
</evidence>
<dbReference type="Gene3D" id="3.50.50.60">
    <property type="entry name" value="FAD/NAD(P)-binding domain"/>
    <property type="match status" value="1"/>
</dbReference>
<name>A0ABX2P882_9PROT</name>
<organism evidence="1 2">
    <name type="scientific">Asaia spathodeae</name>
    <dbReference type="NCBI Taxonomy" id="657016"/>
    <lineage>
        <taxon>Bacteria</taxon>
        <taxon>Pseudomonadati</taxon>
        <taxon>Pseudomonadota</taxon>
        <taxon>Alphaproteobacteria</taxon>
        <taxon>Acetobacterales</taxon>
        <taxon>Acetobacteraceae</taxon>
        <taxon>Asaia</taxon>
    </lineage>
</organism>
<dbReference type="Gene3D" id="3.30.9.10">
    <property type="entry name" value="D-Amino Acid Oxidase, subunit A, domain 2"/>
    <property type="match status" value="1"/>
</dbReference>
<sequence length="73" mass="7888">MGKNVLIVGLGISGMSAAIALEAKGWAPMLIVRAPERRKGGYFIGLRDEGKEAAKALGIFDAMEKRTPKNLRF</sequence>
<dbReference type="InterPro" id="IPR036188">
    <property type="entry name" value="FAD/NAD-bd_sf"/>
</dbReference>
<evidence type="ECO:0000313" key="2">
    <source>
        <dbReference type="Proteomes" id="UP001516351"/>
    </source>
</evidence>
<gene>
    <name evidence="1" type="ORF">HW542_12775</name>
</gene>
<protein>
    <submittedName>
        <fullName evidence="1">Uncharacterized protein</fullName>
    </submittedName>
</protein>
<keyword evidence="2" id="KW-1185">Reference proteome</keyword>
<dbReference type="InterPro" id="IPR051704">
    <property type="entry name" value="FAD_aromatic-hydroxylase"/>
</dbReference>
<dbReference type="SUPFAM" id="SSF51905">
    <property type="entry name" value="FAD/NAD(P)-binding domain"/>
    <property type="match status" value="1"/>
</dbReference>
<accession>A0ABX2P882</accession>